<dbReference type="EMBL" id="BRLB01000018">
    <property type="protein sequence ID" value="GKX31495.1"/>
    <property type="molecule type" value="Genomic_DNA"/>
</dbReference>
<evidence type="ECO:0000256" key="3">
    <source>
        <dbReference type="ARBA" id="ARBA00012663"/>
    </source>
</evidence>
<organism evidence="7 8">
    <name type="scientific">Vallitalea longa</name>
    <dbReference type="NCBI Taxonomy" id="2936439"/>
    <lineage>
        <taxon>Bacteria</taxon>
        <taxon>Bacillati</taxon>
        <taxon>Bacillota</taxon>
        <taxon>Clostridia</taxon>
        <taxon>Lachnospirales</taxon>
        <taxon>Vallitaleaceae</taxon>
        <taxon>Vallitalea</taxon>
    </lineage>
</organism>
<dbReference type="SUPFAM" id="SSF51445">
    <property type="entry name" value="(Trans)glycosidases"/>
    <property type="match status" value="1"/>
</dbReference>
<dbReference type="PANTHER" id="PTHR30480:SF13">
    <property type="entry name" value="BETA-HEXOSAMINIDASE"/>
    <property type="match status" value="1"/>
</dbReference>
<dbReference type="AlphaFoldDB" id="A0A9W5YCI0"/>
<comment type="caution">
    <text evidence="7">The sequence shown here is derived from an EMBL/GenBank/DDBJ whole genome shotgun (WGS) entry which is preliminary data.</text>
</comment>
<feature type="domain" description="Glycoside hydrolase family 3 N-terminal" evidence="6">
    <location>
        <begin position="22"/>
        <end position="344"/>
    </location>
</feature>
<comment type="similarity">
    <text evidence="2">Belongs to the glycosyl hydrolase 3 family.</text>
</comment>
<dbReference type="GO" id="GO:0004563">
    <property type="term" value="F:beta-N-acetylhexosaminidase activity"/>
    <property type="evidence" value="ECO:0007669"/>
    <property type="project" value="UniProtKB-EC"/>
</dbReference>
<dbReference type="PANTHER" id="PTHR30480">
    <property type="entry name" value="BETA-HEXOSAMINIDASE-RELATED"/>
    <property type="match status" value="1"/>
</dbReference>
<dbReference type="RefSeq" id="WP_281818603.1">
    <property type="nucleotide sequence ID" value="NZ_BRLB01000018.1"/>
</dbReference>
<dbReference type="Proteomes" id="UP001144256">
    <property type="component" value="Unassembled WGS sequence"/>
</dbReference>
<dbReference type="InterPro" id="IPR017853">
    <property type="entry name" value="GH"/>
</dbReference>
<protein>
    <recommendedName>
        <fullName evidence="3">beta-N-acetylhexosaminidase</fullName>
        <ecNumber evidence="3">3.2.1.52</ecNumber>
    </recommendedName>
</protein>
<dbReference type="InterPro" id="IPR050226">
    <property type="entry name" value="NagZ_Beta-hexosaminidase"/>
</dbReference>
<dbReference type="PRINTS" id="PR00133">
    <property type="entry name" value="GLHYDRLASE3"/>
</dbReference>
<evidence type="ECO:0000256" key="4">
    <source>
        <dbReference type="ARBA" id="ARBA00022801"/>
    </source>
</evidence>
<dbReference type="Pfam" id="PF00933">
    <property type="entry name" value="Glyco_hydro_3"/>
    <property type="match status" value="1"/>
</dbReference>
<evidence type="ECO:0000313" key="7">
    <source>
        <dbReference type="EMBL" id="GKX31495.1"/>
    </source>
</evidence>
<evidence type="ECO:0000256" key="1">
    <source>
        <dbReference type="ARBA" id="ARBA00001231"/>
    </source>
</evidence>
<dbReference type="InterPro" id="IPR001764">
    <property type="entry name" value="Glyco_hydro_3_N"/>
</dbReference>
<evidence type="ECO:0000259" key="6">
    <source>
        <dbReference type="Pfam" id="PF00933"/>
    </source>
</evidence>
<keyword evidence="8" id="KW-1185">Reference proteome</keyword>
<accession>A0A9W5YCI0</accession>
<evidence type="ECO:0000313" key="8">
    <source>
        <dbReference type="Proteomes" id="UP001144256"/>
    </source>
</evidence>
<keyword evidence="5" id="KW-0326">Glycosidase</keyword>
<dbReference type="Gene3D" id="3.20.20.300">
    <property type="entry name" value="Glycoside hydrolase, family 3, N-terminal domain"/>
    <property type="match status" value="1"/>
</dbReference>
<evidence type="ECO:0000256" key="5">
    <source>
        <dbReference type="ARBA" id="ARBA00023295"/>
    </source>
</evidence>
<dbReference type="GO" id="GO:0005975">
    <property type="term" value="P:carbohydrate metabolic process"/>
    <property type="evidence" value="ECO:0007669"/>
    <property type="project" value="InterPro"/>
</dbReference>
<dbReference type="EC" id="3.2.1.52" evidence="3"/>
<dbReference type="Gene3D" id="3.40.50.1700">
    <property type="entry name" value="Glycoside hydrolase family 3 C-terminal domain"/>
    <property type="match status" value="1"/>
</dbReference>
<gene>
    <name evidence="7" type="ORF">SH1V18_39750</name>
</gene>
<name>A0A9W5YCI0_9FIRM</name>
<proteinExistence type="inferred from homology"/>
<sequence>MIQAIDDNLQSKIDTLFDNMSLEEKVSQVQCVNVGHLSDDKIIDLIRNEKIGSMFVGNITLERSKRILDLTIQYNTGIPVIINADLVNGAGSRLHGGVTFPHQMGCAATDSEDLMESMGEITAREGRANGVHWTFAPVMDPCINLNNPMMHIRTSGDKPEHIMKMNSAFIKGVQKSGMMAATAKHFPGDGLDGRDTHITTLINDLSREEWEKTYGKIWRNIIDSGVLTVMCGHIALPFIDPEYEDESKRYKGPRPATLSKKIQLDFLRGELGFDGAIVSDAINMIGFGAHIPREEYGWRLIDEGSDMLLWTIPDFDSPRIIEAINDGRLSKERLDDAVRRILELKARVGLLNEKQEYPIITEKDREEYEKVSQKMADHSITIVRDTYESIPMKNLKDGAKVLTITAHYIEGQRKKSDKDDLEYIDQELEKRGFKVDHLINPNGIAEIQKIVDDYDAIFVNIKYPPRYGSIRLYGNSIELFKGSWWVDNKKVVFTSFGDPYKLYDLPSLHNYINVYSNYEVSQRAAVKVWLGEIEAVGKSPIELEGLIKREV</sequence>
<comment type="catalytic activity">
    <reaction evidence="1">
        <text>Hydrolysis of terminal non-reducing N-acetyl-D-hexosamine residues in N-acetyl-beta-D-hexosaminides.</text>
        <dbReference type="EC" id="3.2.1.52"/>
    </reaction>
</comment>
<dbReference type="InterPro" id="IPR036881">
    <property type="entry name" value="Glyco_hydro_3_C_sf"/>
</dbReference>
<keyword evidence="4" id="KW-0378">Hydrolase</keyword>
<dbReference type="InterPro" id="IPR036962">
    <property type="entry name" value="Glyco_hydro_3_N_sf"/>
</dbReference>
<reference evidence="7" key="1">
    <citation type="submission" date="2022-06" db="EMBL/GenBank/DDBJ databases">
        <title>Vallitalea longa sp. nov., an anaerobic bacterium isolated from marine sediment.</title>
        <authorList>
            <person name="Hirano S."/>
            <person name="Terahara T."/>
            <person name="Mori K."/>
            <person name="Hamada M."/>
            <person name="Matsumoto R."/>
            <person name="Kobayashi T."/>
        </authorList>
    </citation>
    <scope>NUCLEOTIDE SEQUENCE</scope>
    <source>
        <strain evidence="7">SH18-1</strain>
    </source>
</reference>
<evidence type="ECO:0000256" key="2">
    <source>
        <dbReference type="ARBA" id="ARBA00005336"/>
    </source>
</evidence>
<dbReference type="GO" id="GO:0009254">
    <property type="term" value="P:peptidoglycan turnover"/>
    <property type="evidence" value="ECO:0007669"/>
    <property type="project" value="TreeGrafter"/>
</dbReference>